<comment type="caution">
    <text evidence="6">The sequence shown here is derived from an EMBL/GenBank/DDBJ whole genome shotgun (WGS) entry which is preliminary data.</text>
</comment>
<evidence type="ECO:0000256" key="3">
    <source>
        <dbReference type="ARBA" id="ARBA00023125"/>
    </source>
</evidence>
<dbReference type="PROSITE" id="PS50931">
    <property type="entry name" value="HTH_LYSR"/>
    <property type="match status" value="1"/>
</dbReference>
<gene>
    <name evidence="6" type="ORF">KP803_12635</name>
</gene>
<keyword evidence="7" id="KW-1185">Reference proteome</keyword>
<sequence length="318" mass="35962">MTPYSNLPHSHNALRAFEAVARLASFTLAAEELYVTQSAVSRQVKLLEDELGTELVIRHHRAIELTEKGLQLSHALQKNYQSLQAVLESWQAPKREKIVIKAALTYATRCLIPKIHQLSERYPEHDVVVIPSLEEEASLNDGDYDLLIFSSRQKDGYQSLRDVSFLRDEYMAPVCRTSSTVENQELSSLLTMRRLHSTLEHDDWNDWLASHPISSSIEVRNTTFFTLDLALSACLSGQGATVTDLVLILPELQQQFLYCPTGTKIKPGAWQYYCHKRTQSPIISDIVEWISELAQQDIAALNTLASDNHWVDGVDGQQ</sequence>
<dbReference type="InterPro" id="IPR036390">
    <property type="entry name" value="WH_DNA-bd_sf"/>
</dbReference>
<feature type="domain" description="HTH lysR-type" evidence="5">
    <location>
        <begin position="12"/>
        <end position="66"/>
    </location>
</feature>
<name>A0A9X1XJM4_9VIBR</name>
<dbReference type="InterPro" id="IPR036388">
    <property type="entry name" value="WH-like_DNA-bd_sf"/>
</dbReference>
<dbReference type="InterPro" id="IPR005119">
    <property type="entry name" value="LysR_subst-bd"/>
</dbReference>
<evidence type="ECO:0000256" key="2">
    <source>
        <dbReference type="ARBA" id="ARBA00023015"/>
    </source>
</evidence>
<dbReference type="PANTHER" id="PTHR30537">
    <property type="entry name" value="HTH-TYPE TRANSCRIPTIONAL REGULATOR"/>
    <property type="match status" value="1"/>
</dbReference>
<reference evidence="6" key="1">
    <citation type="submission" date="2021-11" db="EMBL/GenBank/DDBJ databases">
        <title>Vibrio ZSDE26 sp. nov. and Vibrio ZSDZ34 sp. nov., isolated from coastal seawater in Qingdao.</title>
        <authorList>
            <person name="Zhang P."/>
        </authorList>
    </citation>
    <scope>NUCLEOTIDE SEQUENCE</scope>
    <source>
        <strain evidence="6">ZSDE26</strain>
    </source>
</reference>
<proteinExistence type="inferred from homology"/>
<dbReference type="InterPro" id="IPR058163">
    <property type="entry name" value="LysR-type_TF_proteobact-type"/>
</dbReference>
<keyword evidence="2" id="KW-0805">Transcription regulation</keyword>
<dbReference type="RefSeq" id="WP_248009195.1">
    <property type="nucleotide sequence ID" value="NZ_JAJHVV010000007.1"/>
</dbReference>
<organism evidence="6 7">
    <name type="scientific">Vibrio amylolyticus</name>
    <dbReference type="NCBI Taxonomy" id="2847292"/>
    <lineage>
        <taxon>Bacteria</taxon>
        <taxon>Pseudomonadati</taxon>
        <taxon>Pseudomonadota</taxon>
        <taxon>Gammaproteobacteria</taxon>
        <taxon>Vibrionales</taxon>
        <taxon>Vibrionaceae</taxon>
        <taxon>Vibrio</taxon>
    </lineage>
</organism>
<dbReference type="Proteomes" id="UP001139559">
    <property type="component" value="Unassembled WGS sequence"/>
</dbReference>
<dbReference type="Pfam" id="PF03466">
    <property type="entry name" value="LysR_substrate"/>
    <property type="match status" value="1"/>
</dbReference>
<keyword evidence="4" id="KW-0804">Transcription</keyword>
<dbReference type="Gene3D" id="3.40.190.10">
    <property type="entry name" value="Periplasmic binding protein-like II"/>
    <property type="match status" value="2"/>
</dbReference>
<evidence type="ECO:0000256" key="4">
    <source>
        <dbReference type="ARBA" id="ARBA00023163"/>
    </source>
</evidence>
<keyword evidence="3" id="KW-0238">DNA-binding</keyword>
<protein>
    <submittedName>
        <fullName evidence="6">LysR family transcriptional regulator</fullName>
    </submittedName>
</protein>
<dbReference type="Pfam" id="PF00126">
    <property type="entry name" value="HTH_1"/>
    <property type="match status" value="1"/>
</dbReference>
<evidence type="ECO:0000313" key="6">
    <source>
        <dbReference type="EMBL" id="MCK6264119.1"/>
    </source>
</evidence>
<dbReference type="GO" id="GO:0006351">
    <property type="term" value="P:DNA-templated transcription"/>
    <property type="evidence" value="ECO:0007669"/>
    <property type="project" value="TreeGrafter"/>
</dbReference>
<dbReference type="Gene3D" id="1.10.10.10">
    <property type="entry name" value="Winged helix-like DNA-binding domain superfamily/Winged helix DNA-binding domain"/>
    <property type="match status" value="1"/>
</dbReference>
<evidence type="ECO:0000259" key="5">
    <source>
        <dbReference type="PROSITE" id="PS50931"/>
    </source>
</evidence>
<dbReference type="PANTHER" id="PTHR30537:SF26">
    <property type="entry name" value="GLYCINE CLEAVAGE SYSTEM TRANSCRIPTIONAL ACTIVATOR"/>
    <property type="match status" value="1"/>
</dbReference>
<accession>A0A9X1XJM4</accession>
<dbReference type="SUPFAM" id="SSF46785">
    <property type="entry name" value="Winged helix' DNA-binding domain"/>
    <property type="match status" value="1"/>
</dbReference>
<dbReference type="FunFam" id="1.10.10.10:FF:000001">
    <property type="entry name" value="LysR family transcriptional regulator"/>
    <property type="match status" value="1"/>
</dbReference>
<dbReference type="GO" id="GO:0003700">
    <property type="term" value="F:DNA-binding transcription factor activity"/>
    <property type="evidence" value="ECO:0007669"/>
    <property type="project" value="InterPro"/>
</dbReference>
<evidence type="ECO:0000256" key="1">
    <source>
        <dbReference type="ARBA" id="ARBA00009437"/>
    </source>
</evidence>
<dbReference type="InterPro" id="IPR000847">
    <property type="entry name" value="LysR_HTH_N"/>
</dbReference>
<dbReference type="AlphaFoldDB" id="A0A9X1XJM4"/>
<dbReference type="PRINTS" id="PR00039">
    <property type="entry name" value="HTHLYSR"/>
</dbReference>
<dbReference type="EMBL" id="JAJHVV010000007">
    <property type="protein sequence ID" value="MCK6264119.1"/>
    <property type="molecule type" value="Genomic_DNA"/>
</dbReference>
<evidence type="ECO:0000313" key="7">
    <source>
        <dbReference type="Proteomes" id="UP001139559"/>
    </source>
</evidence>
<dbReference type="GO" id="GO:0043565">
    <property type="term" value="F:sequence-specific DNA binding"/>
    <property type="evidence" value="ECO:0007669"/>
    <property type="project" value="TreeGrafter"/>
</dbReference>
<dbReference type="SUPFAM" id="SSF53850">
    <property type="entry name" value="Periplasmic binding protein-like II"/>
    <property type="match status" value="1"/>
</dbReference>
<comment type="similarity">
    <text evidence="1">Belongs to the LysR transcriptional regulatory family.</text>
</comment>